<feature type="compositionally biased region" description="Basic and acidic residues" evidence="17">
    <location>
        <begin position="74"/>
        <end position="83"/>
    </location>
</feature>
<keyword evidence="10" id="KW-0408">Iron</keyword>
<dbReference type="Proteomes" id="UP000694621">
    <property type="component" value="Unplaced"/>
</dbReference>
<dbReference type="InterPro" id="IPR006620">
    <property type="entry name" value="Pro_4_hyd_alph"/>
</dbReference>
<dbReference type="Ensembl" id="ENSAMXT00005032958.1">
    <property type="protein sequence ID" value="ENSAMXP00005030092.1"/>
    <property type="gene ID" value="ENSAMXG00005010075.1"/>
</dbReference>
<dbReference type="InterPro" id="IPR029044">
    <property type="entry name" value="Nucleotide-diphossugar_trans"/>
</dbReference>
<dbReference type="GO" id="GO:0030867">
    <property type="term" value="C:rough endoplasmic reticulum membrane"/>
    <property type="evidence" value="ECO:0007669"/>
    <property type="project" value="UniProtKB-SubCell"/>
</dbReference>
<proteinExistence type="predicted"/>
<protein>
    <recommendedName>
        <fullName evidence="14">Procollagen-lysine,2-oxoglutarate 5-dioxygenase 1</fullName>
        <ecNumber evidence="3">1.14.11.4</ecNumber>
    </recommendedName>
    <alternativeName>
        <fullName evidence="15">Lysyl hydroxylase 1</fullName>
    </alternativeName>
</protein>
<dbReference type="Pfam" id="PF25342">
    <property type="entry name" value="GT_PLOD"/>
    <property type="match status" value="1"/>
</dbReference>
<dbReference type="InterPro" id="IPR057589">
    <property type="entry name" value="GT_PLOD"/>
</dbReference>
<evidence type="ECO:0000259" key="18">
    <source>
        <dbReference type="PROSITE" id="PS51471"/>
    </source>
</evidence>
<dbReference type="PROSITE" id="PS51471">
    <property type="entry name" value="FE2OG_OXY"/>
    <property type="match status" value="1"/>
</dbReference>
<dbReference type="Gene3D" id="2.60.120.620">
    <property type="entry name" value="q2cbj1_9rhob like domain"/>
    <property type="match status" value="1"/>
</dbReference>
<keyword evidence="7" id="KW-0847">Vitamin C</keyword>
<keyword evidence="12" id="KW-0325">Glycoprotein</keyword>
<evidence type="ECO:0000256" key="15">
    <source>
        <dbReference type="ARBA" id="ARBA00042560"/>
    </source>
</evidence>
<dbReference type="PANTHER" id="PTHR10730">
    <property type="entry name" value="PROCOLLAGEN-LYSINE,2-OXOGLUTARATE 5-DIOXYGENASE/GLYCOSYLTRANSFERASE 25 FAMILY MEMBER"/>
    <property type="match status" value="1"/>
</dbReference>
<feature type="region of interest" description="Disordered" evidence="17">
    <location>
        <begin position="1"/>
        <end position="84"/>
    </location>
</feature>
<keyword evidence="9" id="KW-0560">Oxidoreductase</keyword>
<gene>
    <name evidence="19" type="primary">plod1a</name>
</gene>
<dbReference type="InterPro" id="IPR044861">
    <property type="entry name" value="IPNS-like_FE2OG_OXY"/>
</dbReference>
<evidence type="ECO:0000256" key="12">
    <source>
        <dbReference type="ARBA" id="ARBA00023180"/>
    </source>
</evidence>
<evidence type="ECO:0000256" key="7">
    <source>
        <dbReference type="ARBA" id="ARBA00022896"/>
    </source>
</evidence>
<dbReference type="PANTHER" id="PTHR10730:SF5">
    <property type="entry name" value="PROCOLLAGEN-LYSINE,2-OXOGLUTARATE 5-DIOXYGENASE 1"/>
    <property type="match status" value="1"/>
</dbReference>
<comment type="catalytic activity">
    <reaction evidence="16">
        <text>L-lysyl-[collagen] + 2-oxoglutarate + O2 = (5R)-5-hydroxy-L-lysyl-[collagen] + succinate + CO2</text>
        <dbReference type="Rhea" id="RHEA:16569"/>
        <dbReference type="Rhea" id="RHEA-COMP:12751"/>
        <dbReference type="Rhea" id="RHEA-COMP:12752"/>
        <dbReference type="ChEBI" id="CHEBI:15379"/>
        <dbReference type="ChEBI" id="CHEBI:16526"/>
        <dbReference type="ChEBI" id="CHEBI:16810"/>
        <dbReference type="ChEBI" id="CHEBI:29969"/>
        <dbReference type="ChEBI" id="CHEBI:30031"/>
        <dbReference type="ChEBI" id="CHEBI:133442"/>
        <dbReference type="EC" id="1.14.11.4"/>
    </reaction>
</comment>
<dbReference type="InterPro" id="IPR005123">
    <property type="entry name" value="Oxoglu/Fe-dep_dioxygenase_dom"/>
</dbReference>
<keyword evidence="11" id="KW-0472">Membrane</keyword>
<feature type="compositionally biased region" description="Basic and acidic residues" evidence="17">
    <location>
        <begin position="1"/>
        <end position="45"/>
    </location>
</feature>
<evidence type="ECO:0000256" key="6">
    <source>
        <dbReference type="ARBA" id="ARBA00022824"/>
    </source>
</evidence>
<dbReference type="GO" id="GO:0031418">
    <property type="term" value="F:L-ascorbic acid binding"/>
    <property type="evidence" value="ECO:0007669"/>
    <property type="project" value="UniProtKB-KW"/>
</dbReference>
<evidence type="ECO:0000256" key="2">
    <source>
        <dbReference type="ARBA" id="ARBA00001961"/>
    </source>
</evidence>
<comment type="subcellular location">
    <subcellularLocation>
        <location evidence="13">Rough endoplasmic reticulum membrane</location>
        <topology evidence="13">Peripheral membrane protein</topology>
        <orientation evidence="13">Lumenal side</orientation>
    </subcellularLocation>
</comment>
<keyword evidence="6" id="KW-0256">Endoplasmic reticulum</keyword>
<dbReference type="AlphaFoldDB" id="A0A8B9K2M6"/>
<evidence type="ECO:0000313" key="19">
    <source>
        <dbReference type="Ensembl" id="ENSAMXP00005030092.1"/>
    </source>
</evidence>
<comment type="cofactor">
    <cofactor evidence="1">
        <name>Fe(2+)</name>
        <dbReference type="ChEBI" id="CHEBI:29033"/>
    </cofactor>
</comment>
<evidence type="ECO:0000313" key="20">
    <source>
        <dbReference type="Proteomes" id="UP000694621"/>
    </source>
</evidence>
<evidence type="ECO:0000256" key="5">
    <source>
        <dbReference type="ARBA" id="ARBA00022729"/>
    </source>
</evidence>
<reference evidence="19" key="1">
    <citation type="submission" date="2025-08" db="UniProtKB">
        <authorList>
            <consortium name="Ensembl"/>
        </authorList>
    </citation>
    <scope>IDENTIFICATION</scope>
</reference>
<keyword evidence="4" id="KW-0479">Metal-binding</keyword>
<evidence type="ECO:0000256" key="16">
    <source>
        <dbReference type="ARBA" id="ARBA00047930"/>
    </source>
</evidence>
<dbReference type="SMART" id="SM00702">
    <property type="entry name" value="P4Hc"/>
    <property type="match status" value="1"/>
</dbReference>
<evidence type="ECO:0000256" key="3">
    <source>
        <dbReference type="ARBA" id="ARBA00012264"/>
    </source>
</evidence>
<accession>A0A8B9K2M6</accession>
<dbReference type="CDD" id="cd23004">
    <property type="entry name" value="GT_LH1"/>
    <property type="match status" value="1"/>
</dbReference>
<evidence type="ECO:0000256" key="9">
    <source>
        <dbReference type="ARBA" id="ARBA00023002"/>
    </source>
</evidence>
<dbReference type="GO" id="GO:0008475">
    <property type="term" value="F:procollagen-lysine 5-dioxygenase activity"/>
    <property type="evidence" value="ECO:0007669"/>
    <property type="project" value="UniProtKB-EC"/>
</dbReference>
<evidence type="ECO:0000256" key="8">
    <source>
        <dbReference type="ARBA" id="ARBA00022964"/>
    </source>
</evidence>
<organism evidence="19 20">
    <name type="scientific">Astyanax mexicanus</name>
    <name type="common">Blind cave fish</name>
    <name type="synonym">Astyanax fasciatus mexicanus</name>
    <dbReference type="NCBI Taxonomy" id="7994"/>
    <lineage>
        <taxon>Eukaryota</taxon>
        <taxon>Metazoa</taxon>
        <taxon>Chordata</taxon>
        <taxon>Craniata</taxon>
        <taxon>Vertebrata</taxon>
        <taxon>Euteleostomi</taxon>
        <taxon>Actinopterygii</taxon>
        <taxon>Neopterygii</taxon>
        <taxon>Teleostei</taxon>
        <taxon>Ostariophysi</taxon>
        <taxon>Characiformes</taxon>
        <taxon>Characoidei</taxon>
        <taxon>Acestrorhamphidae</taxon>
        <taxon>Acestrorhamphinae</taxon>
        <taxon>Astyanax</taxon>
    </lineage>
</organism>
<dbReference type="PROSITE" id="PS01325">
    <property type="entry name" value="LYS_HYDROXYLASE"/>
    <property type="match status" value="1"/>
</dbReference>
<dbReference type="SUPFAM" id="SSF53448">
    <property type="entry name" value="Nucleotide-diphospho-sugar transferases"/>
    <property type="match status" value="1"/>
</dbReference>
<dbReference type="GO" id="GO:0005506">
    <property type="term" value="F:iron ion binding"/>
    <property type="evidence" value="ECO:0007669"/>
    <property type="project" value="InterPro"/>
</dbReference>
<keyword evidence="5" id="KW-0732">Signal</keyword>
<comment type="cofactor">
    <cofactor evidence="2">
        <name>L-ascorbate</name>
        <dbReference type="ChEBI" id="CHEBI:38290"/>
    </cofactor>
</comment>
<dbReference type="Pfam" id="PF03171">
    <property type="entry name" value="2OG-FeII_Oxy"/>
    <property type="match status" value="1"/>
</dbReference>
<evidence type="ECO:0000256" key="14">
    <source>
        <dbReference type="ARBA" id="ARBA00040791"/>
    </source>
</evidence>
<dbReference type="EC" id="1.14.11.4" evidence="3"/>
<evidence type="ECO:0000256" key="10">
    <source>
        <dbReference type="ARBA" id="ARBA00023004"/>
    </source>
</evidence>
<dbReference type="FunFam" id="2.60.120.620:FF:000004">
    <property type="entry name" value="Procollagen-lysine,2-oxoglutarate 5-dioxygenase 2"/>
    <property type="match status" value="1"/>
</dbReference>
<sequence>MEWEDGGRWSGKTERKDGKMVAMGDRRGVGRTDRLRNRRERERERERRRRSGHARAPPYETAGRRSHGPPAGPAEERWLEGKTGKKRAAGAAWALVAVTPAASWSPGAAAVTAWAPVPGAAEVRERKKSGGNLSVAARAGRGARRATPAAVVGERRNVIKEGSRQQWRWRSRCGRKQPVVRGRTPAAGDIEVEYHRGAEKLLVLTVATKETDGFKRFMRSAQHFNYTVKVLGRGEKWNGGDYMTAPGGGQKVRLLKSALADIKEKDKIILFIDSYDVVFSSGPKELLKKFQQAKHKVVFSAETLIWPDRHLEDKHPHVREGKRFLGAGGFIGYVPNLKEMVSDWSGEDDDSDQLFYTKVYINPAKRKSINITLDSKCRLFQNLHGALDEVVLKFEDGRVRARNVLYDTLPVIVHGNGPTKLQINYLGNYIPNVWTFETGCTVCSEDLRSFSTLKESEFPVVVIGIFIQQPTPFVSAFFERLVNLKYPKKRLNLFIYNQEPHHDKHIRSFLESHEADYKVVKLIGPDEGVDVITSRNIGFDMCRDDIDCEYFFSVDVEVVLKNEDTLKILTELNKPFVAPMMTKPGRLWTNFWGALSADGYYARSEDYVDIVQARRVGIWNVPYVSQVYLLRADVLRSELKDSDLFNSATLDPDMAFCSRVRDQGVFMFVTNMHSFGRVLNTENYQTNHLHNDLWQIFENPVDWEERYIHENYSQILNGNIVENPCPDVYWFPIFTERTCTHLVEEMEHFGQWSGGGNTDTRIQGGYENVPTIDIHMNQVNFEKEWQKFLLDYIAPVTEKMFPGYFTRALFDLAFVVRYRPDEQPSLRPHHDASTFTINIALNQVGIDYQGGGCRFIRYNCSIRAPRKGWALMHPGRLTHYHEGLPTTSGTRYIAVSFVDP</sequence>
<evidence type="ECO:0000256" key="11">
    <source>
        <dbReference type="ARBA" id="ARBA00023136"/>
    </source>
</evidence>
<evidence type="ECO:0000256" key="17">
    <source>
        <dbReference type="SAM" id="MobiDB-lite"/>
    </source>
</evidence>
<name>A0A8B9K2M6_ASTMX</name>
<feature type="domain" description="Fe2OG dioxygenase" evidence="18">
    <location>
        <begin position="809"/>
        <end position="900"/>
    </location>
</feature>
<dbReference type="Pfam" id="PF25238">
    <property type="entry name" value="OGFOD2-like"/>
    <property type="match status" value="1"/>
</dbReference>
<keyword evidence="8" id="KW-0223">Dioxygenase</keyword>
<evidence type="ECO:0000256" key="4">
    <source>
        <dbReference type="ARBA" id="ARBA00022723"/>
    </source>
</evidence>
<evidence type="ECO:0000256" key="1">
    <source>
        <dbReference type="ARBA" id="ARBA00001954"/>
    </source>
</evidence>
<evidence type="ECO:0000256" key="13">
    <source>
        <dbReference type="ARBA" id="ARBA00037819"/>
    </source>
</evidence>
<dbReference type="InterPro" id="IPR001006">
    <property type="entry name" value="Procol_lys_dOase"/>
</dbReference>
<dbReference type="InterPro" id="IPR050757">
    <property type="entry name" value="Collagen_mod_GT25"/>
</dbReference>